<proteinExistence type="predicted"/>
<evidence type="ECO:0000313" key="1">
    <source>
        <dbReference type="EMBL" id="KAK8865582.1"/>
    </source>
</evidence>
<evidence type="ECO:0000313" key="2">
    <source>
        <dbReference type="Proteomes" id="UP001388673"/>
    </source>
</evidence>
<reference evidence="1 2" key="1">
    <citation type="journal article" date="2024" name="bioRxiv">
        <title>Comparative genomics of Cryptococcus and Kwoniella reveals pathogenesis evolution and contrasting karyotype dynamics via intercentromeric recombination or chromosome fusion.</title>
        <authorList>
            <person name="Coelho M.A."/>
            <person name="David-Palma M."/>
            <person name="Shea T."/>
            <person name="Bowers K."/>
            <person name="McGinley-Smith S."/>
            <person name="Mohammad A.W."/>
            <person name="Gnirke A."/>
            <person name="Yurkov A.M."/>
            <person name="Nowrousian M."/>
            <person name="Sun S."/>
            <person name="Cuomo C.A."/>
            <person name="Heitman J."/>
        </authorList>
    </citation>
    <scope>NUCLEOTIDE SEQUENCE [LARGE SCALE GENOMIC DNA]</scope>
    <source>
        <strain evidence="1 2">CBS 13917</strain>
    </source>
</reference>
<dbReference type="AlphaFoldDB" id="A0AAW0Z3P2"/>
<name>A0AAW0Z3P2_9TREE</name>
<dbReference type="KEGG" id="kne:92177986"/>
<dbReference type="RefSeq" id="XP_066805061.1">
    <property type="nucleotide sequence ID" value="XM_066943860.1"/>
</dbReference>
<organism evidence="1 2">
    <name type="scientific">Kwoniella newhampshirensis</name>
    <dbReference type="NCBI Taxonomy" id="1651941"/>
    <lineage>
        <taxon>Eukaryota</taxon>
        <taxon>Fungi</taxon>
        <taxon>Dikarya</taxon>
        <taxon>Basidiomycota</taxon>
        <taxon>Agaricomycotina</taxon>
        <taxon>Tremellomycetes</taxon>
        <taxon>Tremellales</taxon>
        <taxon>Cryptococcaceae</taxon>
        <taxon>Kwoniella</taxon>
    </lineage>
</organism>
<accession>A0AAW0Z3P2</accession>
<dbReference type="GeneID" id="92177986"/>
<gene>
    <name evidence="1" type="ORF">IAR55_000726</name>
</gene>
<dbReference type="Proteomes" id="UP001388673">
    <property type="component" value="Unassembled WGS sequence"/>
</dbReference>
<comment type="caution">
    <text evidence="1">The sequence shown here is derived from an EMBL/GenBank/DDBJ whole genome shotgun (WGS) entry which is preliminary data.</text>
</comment>
<protein>
    <submittedName>
        <fullName evidence="1">Uncharacterized protein</fullName>
    </submittedName>
</protein>
<keyword evidence="2" id="KW-1185">Reference proteome</keyword>
<sequence>MDMSETKFETLRSDDGTTCQTRKKFGVITNGTDLQGSYVECLKHIDFEIKQEPDLHMLSEPDRPVRQGLSTALYDHQRDAFRQGQLWFPDDLRGYTALAVVRTHAKITSLTKSNAHFGGTSVNDYGRGLWSWEPAESTVTAELVSHLLVGGNYPSLADDLVVSQVSFRYDPVTIKDPETLSRALEKNQENQKDKKPGLSSLVMDFRQSHPPTCKDWEHTVFRNVPLPQYSHGSR</sequence>
<dbReference type="EMBL" id="JBCAWK010000002">
    <property type="protein sequence ID" value="KAK8865582.1"/>
    <property type="molecule type" value="Genomic_DNA"/>
</dbReference>